<organism evidence="2 3">
    <name type="scientific">Lophiostoma macrostomum CBS 122681</name>
    <dbReference type="NCBI Taxonomy" id="1314788"/>
    <lineage>
        <taxon>Eukaryota</taxon>
        <taxon>Fungi</taxon>
        <taxon>Dikarya</taxon>
        <taxon>Ascomycota</taxon>
        <taxon>Pezizomycotina</taxon>
        <taxon>Dothideomycetes</taxon>
        <taxon>Pleosporomycetidae</taxon>
        <taxon>Pleosporales</taxon>
        <taxon>Lophiostomataceae</taxon>
        <taxon>Lophiostoma</taxon>
    </lineage>
</organism>
<dbReference type="OrthoDB" id="40579at2759"/>
<dbReference type="NCBIfam" id="TIGR01493">
    <property type="entry name" value="HAD-SF-IA-v2"/>
    <property type="match status" value="1"/>
</dbReference>
<dbReference type="PRINTS" id="PR00413">
    <property type="entry name" value="HADHALOGNASE"/>
</dbReference>
<evidence type="ECO:0000313" key="3">
    <source>
        <dbReference type="Proteomes" id="UP000799324"/>
    </source>
</evidence>
<gene>
    <name evidence="2" type="ORF">K491DRAFT_611109</name>
</gene>
<proteinExistence type="predicted"/>
<evidence type="ECO:0000256" key="1">
    <source>
        <dbReference type="ARBA" id="ARBA00022801"/>
    </source>
</evidence>
<dbReference type="InterPro" id="IPR023198">
    <property type="entry name" value="PGP-like_dom2"/>
</dbReference>
<dbReference type="Gene3D" id="1.10.150.240">
    <property type="entry name" value="Putative phosphatase, domain 2"/>
    <property type="match status" value="1"/>
</dbReference>
<dbReference type="PANTHER" id="PTHR43316">
    <property type="entry name" value="HYDROLASE, HALOACID DELAHOGENASE-RELATED"/>
    <property type="match status" value="1"/>
</dbReference>
<dbReference type="Proteomes" id="UP000799324">
    <property type="component" value="Unassembled WGS sequence"/>
</dbReference>
<dbReference type="PANTHER" id="PTHR43316:SF3">
    <property type="entry name" value="HALOACID DEHALOGENASE, TYPE II (AFU_ORTHOLOGUE AFUA_2G07750)-RELATED"/>
    <property type="match status" value="1"/>
</dbReference>
<keyword evidence="1" id="KW-0378">Hydrolase</keyword>
<evidence type="ECO:0000313" key="2">
    <source>
        <dbReference type="EMBL" id="KAF2649287.1"/>
    </source>
</evidence>
<dbReference type="EMBL" id="MU004498">
    <property type="protein sequence ID" value="KAF2649287.1"/>
    <property type="molecule type" value="Genomic_DNA"/>
</dbReference>
<dbReference type="AlphaFoldDB" id="A0A6A6SQM2"/>
<name>A0A6A6SQM2_9PLEO</name>
<dbReference type="InterPro" id="IPR023214">
    <property type="entry name" value="HAD_sf"/>
</dbReference>
<dbReference type="SUPFAM" id="SSF56784">
    <property type="entry name" value="HAD-like"/>
    <property type="match status" value="1"/>
</dbReference>
<dbReference type="InterPro" id="IPR036412">
    <property type="entry name" value="HAD-like_sf"/>
</dbReference>
<dbReference type="GO" id="GO:0016791">
    <property type="term" value="F:phosphatase activity"/>
    <property type="evidence" value="ECO:0007669"/>
    <property type="project" value="UniProtKB-ARBA"/>
</dbReference>
<dbReference type="Gene3D" id="3.40.50.1000">
    <property type="entry name" value="HAD superfamily/HAD-like"/>
    <property type="match status" value="1"/>
</dbReference>
<protein>
    <submittedName>
        <fullName evidence="2">Haloacid dehalogenase</fullName>
    </submittedName>
</protein>
<accession>A0A6A6SQM2</accession>
<dbReference type="InterPro" id="IPR006439">
    <property type="entry name" value="HAD-SF_hydro_IA"/>
</dbReference>
<sequence>MALSKPPRALLFDVFGTCVDWRTTVTQALYAKAHAALNSAEASLATSVRLRATDMSIIQWGTLAQQWRDSYKHFTKAIAGDSSLPWKSVDEHHHDALQQLLVEWKLKGLWTDEEVRDISLIWHQLDPWSDSSAGIKALNKLCLLNDLKTHGSLGFTHIFSAEQFGTYKPSPKVYLGAAERLGLQPSECAMVAAHLNDLQAAKSHGLQTIYVERSMEEDWSSQEVEKARSEGWVDLWISINEQGFVTVAEKLGIEVDTGVQLQRSLST</sequence>
<keyword evidence="3" id="KW-1185">Reference proteome</keyword>
<reference evidence="2" key="1">
    <citation type="journal article" date="2020" name="Stud. Mycol.">
        <title>101 Dothideomycetes genomes: a test case for predicting lifestyles and emergence of pathogens.</title>
        <authorList>
            <person name="Haridas S."/>
            <person name="Albert R."/>
            <person name="Binder M."/>
            <person name="Bloem J."/>
            <person name="Labutti K."/>
            <person name="Salamov A."/>
            <person name="Andreopoulos B."/>
            <person name="Baker S."/>
            <person name="Barry K."/>
            <person name="Bills G."/>
            <person name="Bluhm B."/>
            <person name="Cannon C."/>
            <person name="Castanera R."/>
            <person name="Culley D."/>
            <person name="Daum C."/>
            <person name="Ezra D."/>
            <person name="Gonzalez J."/>
            <person name="Henrissat B."/>
            <person name="Kuo A."/>
            <person name="Liang C."/>
            <person name="Lipzen A."/>
            <person name="Lutzoni F."/>
            <person name="Magnuson J."/>
            <person name="Mondo S."/>
            <person name="Nolan M."/>
            <person name="Ohm R."/>
            <person name="Pangilinan J."/>
            <person name="Park H.-J."/>
            <person name="Ramirez L."/>
            <person name="Alfaro M."/>
            <person name="Sun H."/>
            <person name="Tritt A."/>
            <person name="Yoshinaga Y."/>
            <person name="Zwiers L.-H."/>
            <person name="Turgeon B."/>
            <person name="Goodwin S."/>
            <person name="Spatafora J."/>
            <person name="Crous P."/>
            <person name="Grigoriev I."/>
        </authorList>
    </citation>
    <scope>NUCLEOTIDE SEQUENCE</scope>
    <source>
        <strain evidence="2">CBS 122681</strain>
    </source>
</reference>
<dbReference type="Pfam" id="PF00702">
    <property type="entry name" value="Hydrolase"/>
    <property type="match status" value="1"/>
</dbReference>
<dbReference type="InterPro" id="IPR051540">
    <property type="entry name" value="S-2-haloacid_dehalogenase"/>
</dbReference>